<dbReference type="Proteomes" id="UP000324222">
    <property type="component" value="Unassembled WGS sequence"/>
</dbReference>
<sequence length="79" mass="8921">MHRWQETRSGIARWPRFKPYDLWVSCWFQEGGRQRGAGHRHSGTQALRVGGRVEAGQAGDSLTRTARTPPVGKIHITPD</sequence>
<dbReference type="EMBL" id="VSRR010027797">
    <property type="protein sequence ID" value="MPC68408.1"/>
    <property type="molecule type" value="Genomic_DNA"/>
</dbReference>
<dbReference type="AlphaFoldDB" id="A0A5B7HHS6"/>
<comment type="caution">
    <text evidence="2">The sequence shown here is derived from an EMBL/GenBank/DDBJ whole genome shotgun (WGS) entry which is preliminary data.</text>
</comment>
<proteinExistence type="predicted"/>
<accession>A0A5B7HHS6</accession>
<keyword evidence="3" id="KW-1185">Reference proteome</keyword>
<evidence type="ECO:0000313" key="3">
    <source>
        <dbReference type="Proteomes" id="UP000324222"/>
    </source>
</evidence>
<reference evidence="2 3" key="1">
    <citation type="submission" date="2019-05" db="EMBL/GenBank/DDBJ databases">
        <title>Another draft genome of Portunus trituberculatus and its Hox gene families provides insights of decapod evolution.</title>
        <authorList>
            <person name="Jeong J.-H."/>
            <person name="Song I."/>
            <person name="Kim S."/>
            <person name="Choi T."/>
            <person name="Kim D."/>
            <person name="Ryu S."/>
            <person name="Kim W."/>
        </authorList>
    </citation>
    <scope>NUCLEOTIDE SEQUENCE [LARGE SCALE GENOMIC DNA]</scope>
    <source>
        <tissue evidence="2">Muscle</tissue>
    </source>
</reference>
<feature type="region of interest" description="Disordered" evidence="1">
    <location>
        <begin position="58"/>
        <end position="79"/>
    </location>
</feature>
<evidence type="ECO:0000256" key="1">
    <source>
        <dbReference type="SAM" id="MobiDB-lite"/>
    </source>
</evidence>
<organism evidence="2 3">
    <name type="scientific">Portunus trituberculatus</name>
    <name type="common">Swimming crab</name>
    <name type="synonym">Neptunus trituberculatus</name>
    <dbReference type="NCBI Taxonomy" id="210409"/>
    <lineage>
        <taxon>Eukaryota</taxon>
        <taxon>Metazoa</taxon>
        <taxon>Ecdysozoa</taxon>
        <taxon>Arthropoda</taxon>
        <taxon>Crustacea</taxon>
        <taxon>Multicrustacea</taxon>
        <taxon>Malacostraca</taxon>
        <taxon>Eumalacostraca</taxon>
        <taxon>Eucarida</taxon>
        <taxon>Decapoda</taxon>
        <taxon>Pleocyemata</taxon>
        <taxon>Brachyura</taxon>
        <taxon>Eubrachyura</taxon>
        <taxon>Portunoidea</taxon>
        <taxon>Portunidae</taxon>
        <taxon>Portuninae</taxon>
        <taxon>Portunus</taxon>
    </lineage>
</organism>
<evidence type="ECO:0000313" key="2">
    <source>
        <dbReference type="EMBL" id="MPC68408.1"/>
    </source>
</evidence>
<name>A0A5B7HHS6_PORTR</name>
<protein>
    <submittedName>
        <fullName evidence="2">Uncharacterized protein</fullName>
    </submittedName>
</protein>
<gene>
    <name evidence="2" type="ORF">E2C01_062608</name>
</gene>